<dbReference type="EMBL" id="JADOUA010000001">
    <property type="protein sequence ID" value="MBG6090236.1"/>
    <property type="molecule type" value="Genomic_DNA"/>
</dbReference>
<keyword evidence="2" id="KW-0418">Kinase</keyword>
<dbReference type="GO" id="GO:0016301">
    <property type="term" value="F:kinase activity"/>
    <property type="evidence" value="ECO:0007669"/>
    <property type="project" value="UniProtKB-KW"/>
</dbReference>
<dbReference type="InterPro" id="IPR029056">
    <property type="entry name" value="Ribokinase-like"/>
</dbReference>
<gene>
    <name evidence="2" type="ORF">IW256_004349</name>
</gene>
<accession>A0A931DMC0</accession>
<keyword evidence="2" id="KW-0808">Transferase</keyword>
<dbReference type="Proteomes" id="UP000614047">
    <property type="component" value="Unassembled WGS sequence"/>
</dbReference>
<keyword evidence="3" id="KW-1185">Reference proteome</keyword>
<dbReference type="Gene3D" id="3.40.1190.20">
    <property type="match status" value="1"/>
</dbReference>
<evidence type="ECO:0000259" key="1">
    <source>
        <dbReference type="Pfam" id="PF00294"/>
    </source>
</evidence>
<protein>
    <submittedName>
        <fullName evidence="2">Sugar/nucleoside kinase (Ribokinase family)</fullName>
    </submittedName>
</protein>
<dbReference type="Pfam" id="PF00294">
    <property type="entry name" value="PfkB"/>
    <property type="match status" value="1"/>
</dbReference>
<proteinExistence type="predicted"/>
<dbReference type="RefSeq" id="WP_197012722.1">
    <property type="nucleotide sequence ID" value="NZ_BAABES010000032.1"/>
</dbReference>
<organism evidence="2 3">
    <name type="scientific">Actinomadura viridis</name>
    <dbReference type="NCBI Taxonomy" id="58110"/>
    <lineage>
        <taxon>Bacteria</taxon>
        <taxon>Bacillati</taxon>
        <taxon>Actinomycetota</taxon>
        <taxon>Actinomycetes</taxon>
        <taxon>Streptosporangiales</taxon>
        <taxon>Thermomonosporaceae</taxon>
        <taxon>Actinomadura</taxon>
    </lineage>
</organism>
<sequence>MDIIETPARSPVDWPGLDGVPERRFRLLAVGDVRIEVRALLPGLRFTELTSDRLAYAPARALVAGTAVNLARRAAGYFRDVGVLARIGDDDFTHVIRRELRRLGLRDLLRVEPGMPNGVTMMLRDGSETGGRGVRLLVAEEDSANRLLSERDVRDAAAEIRGADVLSVDGYALLSPVSRAAVLRAAEIARLSGTLVAFDLVPHDIDARLPASEVIPMLRLADVVISEAPTIARLLGRPATMIGSAEVRGLVPALDEAVPAPARPLWLLRFGPGSLEYVLARRRDGLLLEYPTGYGEGVERIGFGDRLAAGELFWWAAARASR</sequence>
<reference evidence="2" key="1">
    <citation type="submission" date="2020-11" db="EMBL/GenBank/DDBJ databases">
        <title>Sequencing the genomes of 1000 actinobacteria strains.</title>
        <authorList>
            <person name="Klenk H.-P."/>
        </authorList>
    </citation>
    <scope>NUCLEOTIDE SEQUENCE</scope>
    <source>
        <strain evidence="2">DSM 43175</strain>
    </source>
</reference>
<name>A0A931DMC0_9ACTN</name>
<comment type="caution">
    <text evidence="2">The sequence shown here is derived from an EMBL/GenBank/DDBJ whole genome shotgun (WGS) entry which is preliminary data.</text>
</comment>
<dbReference type="InterPro" id="IPR011611">
    <property type="entry name" value="PfkB_dom"/>
</dbReference>
<feature type="domain" description="Carbohydrate kinase PfkB" evidence="1">
    <location>
        <begin position="63"/>
        <end position="239"/>
    </location>
</feature>
<evidence type="ECO:0000313" key="3">
    <source>
        <dbReference type="Proteomes" id="UP000614047"/>
    </source>
</evidence>
<evidence type="ECO:0000313" key="2">
    <source>
        <dbReference type="EMBL" id="MBG6090236.1"/>
    </source>
</evidence>
<dbReference type="SUPFAM" id="SSF53613">
    <property type="entry name" value="Ribokinase-like"/>
    <property type="match status" value="1"/>
</dbReference>
<dbReference type="AlphaFoldDB" id="A0A931DMC0"/>